<dbReference type="SUPFAM" id="SSF158682">
    <property type="entry name" value="TerB-like"/>
    <property type="match status" value="1"/>
</dbReference>
<dbReference type="Proteomes" id="UP000010310">
    <property type="component" value="Unassembled WGS sequence"/>
</dbReference>
<evidence type="ECO:0000313" key="3">
    <source>
        <dbReference type="Proteomes" id="UP000010310"/>
    </source>
</evidence>
<gene>
    <name evidence="2" type="ORF">B273_0591</name>
</gene>
<accession>K6GFV0</accession>
<dbReference type="AlphaFoldDB" id="K6GFV0"/>
<keyword evidence="3" id="KW-1185">Reference proteome</keyword>
<evidence type="ECO:0000259" key="1">
    <source>
        <dbReference type="Pfam" id="PF05099"/>
    </source>
</evidence>
<dbReference type="InterPro" id="IPR007791">
    <property type="entry name" value="DjlA_N"/>
</dbReference>
<dbReference type="STRING" id="1208365.B273_0591"/>
<dbReference type="EMBL" id="AMWX01000012">
    <property type="protein sequence ID" value="EKO35941.1"/>
    <property type="molecule type" value="Genomic_DNA"/>
</dbReference>
<organism evidence="2 3">
    <name type="scientific">SAR86 cluster bacterium SAR86E</name>
    <dbReference type="NCBI Taxonomy" id="1208365"/>
    <lineage>
        <taxon>Bacteria</taxon>
        <taxon>Pseudomonadati</taxon>
        <taxon>Pseudomonadota</taxon>
        <taxon>Gammaproteobacteria</taxon>
        <taxon>SAR86 cluster</taxon>
    </lineage>
</organism>
<proteinExistence type="predicted"/>
<name>K6GFV0_9GAMM</name>
<evidence type="ECO:0000313" key="2">
    <source>
        <dbReference type="EMBL" id="EKO35941.1"/>
    </source>
</evidence>
<protein>
    <submittedName>
        <fullName evidence="2">Tellurite resistance protein TerB</fullName>
    </submittedName>
</protein>
<sequence length="142" mass="16301">MKILKGIFRQSRNSNPLKNRQLVDPALFLLYEISKSDGSIDDEERKIIKMLIKENLATDQSEESTLTLLAKLSEESSSLYPTIKEVNESYNKEKKIRLLSMLMALIVSDGQVKPEEEALFFKIAELIKIKRTLANKIRLENS</sequence>
<feature type="domain" description="Co-chaperone DjlA N-terminal" evidence="1">
    <location>
        <begin position="27"/>
        <end position="138"/>
    </location>
</feature>
<dbReference type="Pfam" id="PF05099">
    <property type="entry name" value="TerB"/>
    <property type="match status" value="1"/>
</dbReference>
<dbReference type="InterPro" id="IPR029024">
    <property type="entry name" value="TerB-like"/>
</dbReference>
<dbReference type="Gene3D" id="1.10.3680.10">
    <property type="entry name" value="TerB-like"/>
    <property type="match status" value="1"/>
</dbReference>
<reference evidence="2 3" key="1">
    <citation type="submission" date="2012-09" db="EMBL/GenBank/DDBJ databases">
        <authorList>
            <person name="Dupont C.L."/>
            <person name="Rusch D.B."/>
            <person name="Lombardo M.-J."/>
            <person name="Novotny M."/>
            <person name="Yee-Greenbaum J."/>
            <person name="Laskin R."/>
        </authorList>
    </citation>
    <scope>NUCLEOTIDE SEQUENCE [LARGE SCALE GENOMIC DNA]</scope>
    <source>
        <strain evidence="2">SAR86E</strain>
    </source>
</reference>
<comment type="caution">
    <text evidence="2">The sequence shown here is derived from an EMBL/GenBank/DDBJ whole genome shotgun (WGS) entry which is preliminary data.</text>
</comment>